<dbReference type="EMBL" id="VIEB01000034">
    <property type="protein sequence ID" value="TQE11002.1"/>
    <property type="molecule type" value="Genomic_DNA"/>
</dbReference>
<dbReference type="GO" id="GO:0008270">
    <property type="term" value="F:zinc ion binding"/>
    <property type="evidence" value="ECO:0007669"/>
    <property type="project" value="UniProtKB-KW"/>
</dbReference>
<dbReference type="CDD" id="cd16454">
    <property type="entry name" value="RING-H2_PA-TM-RING"/>
    <property type="match status" value="1"/>
</dbReference>
<evidence type="ECO:0000313" key="9">
    <source>
        <dbReference type="Proteomes" id="UP000315295"/>
    </source>
</evidence>
<comment type="caution">
    <text evidence="8">The sequence shown here is derived from an EMBL/GenBank/DDBJ whole genome shotgun (WGS) entry which is preliminary data.</text>
</comment>
<sequence>MASTLYQYSITQQNQALPNTHHLLSCDCFIFHFNFTHQLQLFFPQDLIVPLNSIQQSFLVPFHVFFSQTRETIETILSGTGVSMDFVETLVPEVYALAVEITRNSENAEPIVVPLDLDVLAVTPFDDREQIERAIVESGRVYNPVPAAKSLGAGLKTVNIENLGVSKECSICLEELSTGLEVVLMPCNHLYHKDCIVEWLKRSHMCPYCRFKMPT</sequence>
<dbReference type="PANTHER" id="PTHR15710:SF196">
    <property type="entry name" value="F6A14.12 PROTEIN-RELATED"/>
    <property type="match status" value="1"/>
</dbReference>
<dbReference type="Gene3D" id="3.30.40.10">
    <property type="entry name" value="Zinc/RING finger domain, C3HC4 (zinc finger)"/>
    <property type="match status" value="1"/>
</dbReference>
<gene>
    <name evidence="8" type="ORF">C1H46_003417</name>
</gene>
<evidence type="ECO:0000259" key="7">
    <source>
        <dbReference type="PROSITE" id="PS50089"/>
    </source>
</evidence>
<keyword evidence="5" id="KW-0862">Zinc</keyword>
<keyword evidence="3" id="KW-0479">Metal-binding</keyword>
<evidence type="ECO:0000256" key="2">
    <source>
        <dbReference type="ARBA" id="ARBA00012483"/>
    </source>
</evidence>
<evidence type="ECO:0000256" key="4">
    <source>
        <dbReference type="ARBA" id="ARBA00022771"/>
    </source>
</evidence>
<evidence type="ECO:0000256" key="5">
    <source>
        <dbReference type="ARBA" id="ARBA00022833"/>
    </source>
</evidence>
<dbReference type="GO" id="GO:0005737">
    <property type="term" value="C:cytoplasm"/>
    <property type="evidence" value="ECO:0007669"/>
    <property type="project" value="TreeGrafter"/>
</dbReference>
<accession>A0A540NIY0</accession>
<dbReference type="SMART" id="SM00184">
    <property type="entry name" value="RING"/>
    <property type="match status" value="1"/>
</dbReference>
<keyword evidence="4 6" id="KW-0863">Zinc-finger</keyword>
<evidence type="ECO:0000256" key="3">
    <source>
        <dbReference type="ARBA" id="ARBA00022723"/>
    </source>
</evidence>
<dbReference type="Pfam" id="PF13639">
    <property type="entry name" value="zf-RING_2"/>
    <property type="match status" value="1"/>
</dbReference>
<evidence type="ECO:0000313" key="8">
    <source>
        <dbReference type="EMBL" id="TQE11002.1"/>
    </source>
</evidence>
<dbReference type="PANTHER" id="PTHR15710">
    <property type="entry name" value="E3 UBIQUITIN-PROTEIN LIGASE PRAJA"/>
    <property type="match status" value="1"/>
</dbReference>
<dbReference type="SUPFAM" id="SSF57850">
    <property type="entry name" value="RING/U-box"/>
    <property type="match status" value="1"/>
</dbReference>
<keyword evidence="9" id="KW-1185">Reference proteome</keyword>
<feature type="domain" description="RING-type" evidence="7">
    <location>
        <begin position="169"/>
        <end position="210"/>
    </location>
</feature>
<evidence type="ECO:0000256" key="1">
    <source>
        <dbReference type="ARBA" id="ARBA00000900"/>
    </source>
</evidence>
<dbReference type="GO" id="GO:0016567">
    <property type="term" value="P:protein ubiquitination"/>
    <property type="evidence" value="ECO:0007669"/>
    <property type="project" value="TreeGrafter"/>
</dbReference>
<dbReference type="EC" id="2.3.2.27" evidence="2"/>
<name>A0A540NIY0_MALBA</name>
<comment type="catalytic activity">
    <reaction evidence="1">
        <text>S-ubiquitinyl-[E2 ubiquitin-conjugating enzyme]-L-cysteine + [acceptor protein]-L-lysine = [E2 ubiquitin-conjugating enzyme]-L-cysteine + N(6)-ubiquitinyl-[acceptor protein]-L-lysine.</text>
        <dbReference type="EC" id="2.3.2.27"/>
    </reaction>
</comment>
<protein>
    <recommendedName>
        <fullName evidence="2">RING-type E3 ubiquitin transferase</fullName>
        <ecNumber evidence="2">2.3.2.27</ecNumber>
    </recommendedName>
</protein>
<proteinExistence type="predicted"/>
<dbReference type="InterPro" id="IPR013083">
    <property type="entry name" value="Znf_RING/FYVE/PHD"/>
</dbReference>
<dbReference type="PROSITE" id="PS50089">
    <property type="entry name" value="ZF_RING_2"/>
    <property type="match status" value="1"/>
</dbReference>
<reference evidence="8 9" key="1">
    <citation type="journal article" date="2019" name="G3 (Bethesda)">
        <title>Sequencing of a Wild Apple (Malus baccata) Genome Unravels the Differences Between Cultivated and Wild Apple Species Regarding Disease Resistance and Cold Tolerance.</title>
        <authorList>
            <person name="Chen X."/>
        </authorList>
    </citation>
    <scope>NUCLEOTIDE SEQUENCE [LARGE SCALE GENOMIC DNA]</scope>
    <source>
        <strain evidence="9">cv. Shandingzi</strain>
        <tissue evidence="8">Leaves</tissue>
    </source>
</reference>
<dbReference type="GO" id="GO:0061630">
    <property type="term" value="F:ubiquitin protein ligase activity"/>
    <property type="evidence" value="ECO:0007669"/>
    <property type="project" value="UniProtKB-EC"/>
</dbReference>
<organism evidence="8 9">
    <name type="scientific">Malus baccata</name>
    <name type="common">Siberian crab apple</name>
    <name type="synonym">Pyrus baccata</name>
    <dbReference type="NCBI Taxonomy" id="106549"/>
    <lineage>
        <taxon>Eukaryota</taxon>
        <taxon>Viridiplantae</taxon>
        <taxon>Streptophyta</taxon>
        <taxon>Embryophyta</taxon>
        <taxon>Tracheophyta</taxon>
        <taxon>Spermatophyta</taxon>
        <taxon>Magnoliopsida</taxon>
        <taxon>eudicotyledons</taxon>
        <taxon>Gunneridae</taxon>
        <taxon>Pentapetalae</taxon>
        <taxon>rosids</taxon>
        <taxon>fabids</taxon>
        <taxon>Rosales</taxon>
        <taxon>Rosaceae</taxon>
        <taxon>Amygdaloideae</taxon>
        <taxon>Maleae</taxon>
        <taxon>Malus</taxon>
    </lineage>
</organism>
<dbReference type="Proteomes" id="UP000315295">
    <property type="component" value="Unassembled WGS sequence"/>
</dbReference>
<dbReference type="InterPro" id="IPR001841">
    <property type="entry name" value="Znf_RING"/>
</dbReference>
<dbReference type="AlphaFoldDB" id="A0A540NIY0"/>
<evidence type="ECO:0000256" key="6">
    <source>
        <dbReference type="PROSITE-ProRule" id="PRU00175"/>
    </source>
</evidence>